<accession>A0A4P7LR64</accession>
<proteinExistence type="predicted"/>
<dbReference type="AlphaFoldDB" id="A0A4P7LR64"/>
<evidence type="ECO:0000313" key="1">
    <source>
        <dbReference type="EMBL" id="QBY55297.1"/>
    </source>
</evidence>
<gene>
    <name evidence="1" type="ORF">E0W60_29875</name>
</gene>
<reference evidence="1 2" key="1">
    <citation type="submission" date="2019-03" db="EMBL/GenBank/DDBJ databases">
        <title>Efficiently degradation of phenoxyalkanoic acid herbicides by Cupriavidus oxalaticus strain X32.</title>
        <authorList>
            <person name="Sheng X."/>
        </authorList>
    </citation>
    <scope>NUCLEOTIDE SEQUENCE [LARGE SCALE GENOMIC DNA]</scope>
    <source>
        <strain evidence="1 2">X32</strain>
        <plasmid evidence="1 2">unnamed1</plasmid>
    </source>
</reference>
<geneLocation type="plasmid" evidence="1">
    <name>unnamed1</name>
</geneLocation>
<dbReference type="EMBL" id="CP038636">
    <property type="protein sequence ID" value="QBY55297.1"/>
    <property type="molecule type" value="Genomic_DNA"/>
</dbReference>
<protein>
    <submittedName>
        <fullName evidence="1">Uncharacterized protein</fullName>
    </submittedName>
</protein>
<name>A0A4P7LR64_9BURK</name>
<dbReference type="KEGG" id="cox:E0W60_29875"/>
<dbReference type="RefSeq" id="WP_135706564.1">
    <property type="nucleotide sequence ID" value="NZ_CP038636.1"/>
</dbReference>
<evidence type="ECO:0000313" key="2">
    <source>
        <dbReference type="Proteomes" id="UP000295294"/>
    </source>
</evidence>
<keyword evidence="1" id="KW-0614">Plasmid</keyword>
<sequence>MAIKLLHPLAGPRHGNKVVQRLTCAGDDDRCVFVLECRYFTSVMTPRGLRVYPGAKNWRLSSGELVELIDRDLFLVPHTGEMLTKVG</sequence>
<organism evidence="1 2">
    <name type="scientific">Cupriavidus oxalaticus</name>
    <dbReference type="NCBI Taxonomy" id="96344"/>
    <lineage>
        <taxon>Bacteria</taxon>
        <taxon>Pseudomonadati</taxon>
        <taxon>Pseudomonadota</taxon>
        <taxon>Betaproteobacteria</taxon>
        <taxon>Burkholderiales</taxon>
        <taxon>Burkholderiaceae</taxon>
        <taxon>Cupriavidus</taxon>
    </lineage>
</organism>
<dbReference type="OrthoDB" id="7572790at2"/>
<dbReference type="Proteomes" id="UP000295294">
    <property type="component" value="Plasmid unnamed1"/>
</dbReference>